<feature type="domain" description="FAD dependent oxidoreductase" evidence="3">
    <location>
        <begin position="5"/>
        <end position="383"/>
    </location>
</feature>
<evidence type="ECO:0000259" key="5">
    <source>
        <dbReference type="Pfam" id="PF08669"/>
    </source>
</evidence>
<dbReference type="Gene3D" id="3.30.1360.120">
    <property type="entry name" value="Probable tRNA modification gtpase trme, domain 1"/>
    <property type="match status" value="1"/>
</dbReference>
<dbReference type="SUPFAM" id="SSF51905">
    <property type="entry name" value="FAD/NAD(P)-binding domain"/>
    <property type="match status" value="1"/>
</dbReference>
<dbReference type="Gene3D" id="3.50.50.60">
    <property type="entry name" value="FAD/NAD(P)-binding domain"/>
    <property type="match status" value="1"/>
</dbReference>
<accession>A0ABV6PCD9</accession>
<dbReference type="Pfam" id="PF01266">
    <property type="entry name" value="DAO"/>
    <property type="match status" value="1"/>
</dbReference>
<dbReference type="InterPro" id="IPR029043">
    <property type="entry name" value="GcvT/YgfZ_C"/>
</dbReference>
<dbReference type="Gene3D" id="2.40.30.110">
    <property type="entry name" value="Aminomethyltransferase beta-barrel domains"/>
    <property type="match status" value="1"/>
</dbReference>
<evidence type="ECO:0000313" key="7">
    <source>
        <dbReference type="EMBL" id="MFC0582777.1"/>
    </source>
</evidence>
<protein>
    <submittedName>
        <fullName evidence="7">FAD-dependent oxidoreductase</fullName>
    </submittedName>
</protein>
<dbReference type="Gene3D" id="3.30.70.1400">
    <property type="entry name" value="Aminomethyltransferase beta-barrel domains"/>
    <property type="match status" value="1"/>
</dbReference>
<keyword evidence="8" id="KW-1185">Reference proteome</keyword>
<dbReference type="RefSeq" id="WP_377460206.1">
    <property type="nucleotide sequence ID" value="NZ_JBHLUB010000032.1"/>
</dbReference>
<dbReference type="PANTHER" id="PTHR43757:SF2">
    <property type="entry name" value="AMINOMETHYLTRANSFERASE, MITOCHONDRIAL"/>
    <property type="match status" value="1"/>
</dbReference>
<evidence type="ECO:0000256" key="1">
    <source>
        <dbReference type="ARBA" id="ARBA00008609"/>
    </source>
</evidence>
<dbReference type="SUPFAM" id="SSF101790">
    <property type="entry name" value="Aminomethyltransferase beta-barrel domain"/>
    <property type="match status" value="1"/>
</dbReference>
<comment type="similarity">
    <text evidence="1">Belongs to the GcvT family.</text>
</comment>
<evidence type="ECO:0000259" key="6">
    <source>
        <dbReference type="Pfam" id="PF16350"/>
    </source>
</evidence>
<dbReference type="SUPFAM" id="SSF103025">
    <property type="entry name" value="Folate-binding domain"/>
    <property type="match status" value="1"/>
</dbReference>
<sequence>MHTPRVVIIGAGIVGANLAEELCARGWTNITVLDQGPIPLTGGSTSHAPGLVFQANPSRTMTRLASYTAEKLASLTRNGVSAFNPVGGLEIATTPERLAELHRRANFAALAGVDAQVIDADQARTLNPLLAGDGDGPELLGALHVPSDGLASALLAVELLIERATDAGATFLPHTRVTAIEERGGRVSAVRAGEHRIPADIVVCCGGFWGPELGEMIGMPIPLVPMAHQYATTTAVPQLTELASALPANLIGSGNNATLPLIRHQDADLYYRQHGDAIGIGSYAHRPMPTALTELPDGEVTAENMPSMLAFTPADFAPQWAQSQKLLPALRTAELATGFNGIFSFTPDGGSLVGEAPQLKGCYLAEAVWVTHSAGVAKSLAELLVDGYSHVDLRELDINRFEQVQLTEDYVAETAAQSFIEVYDIKHPLEPRTSPRNLRTSPFFDRQQQLGAYFLEAHGWERPHWYQANEHLLQQLPADWLPPARDSWAAQHSSPISAAEAYATRTNVAMYDMTPLKHLEVTGPGSLALLESLTTSIIDKPGERKFSSVTYTLLLNDAGRIRSDITVTRWGEEHFQIGANTGIDTAYLTERALAFNAANPDAEITVTDVTDQRCCIGLWGPNAREMLRPLTDQDLSNAALGYFRAASTTIAGIPVKLLRLSYVGELGWEIYADAEHGLALWDTLWDAGQPLGLIAAGRGAFNGLRLEKGYRSWGADMNTEHDPDQAGLAFAVSAKKADFIGKTALQHRRQDSATAQPVLRCLLIDDPAQLVMGHEPVFVGGRCVGYTTSADYGYTVHAPLAYAWLEPELGIGDAVQIRYFDTLVPARIVAEPLIDPDMLTIRADDDARPTASATATSSSTSFPAPHPEGVRS</sequence>
<dbReference type="InterPro" id="IPR006076">
    <property type="entry name" value="FAD-dep_OxRdtase"/>
</dbReference>
<name>A0ABV6PCD9_9MICC</name>
<dbReference type="Pfam" id="PF08669">
    <property type="entry name" value="GCV_T_C"/>
    <property type="match status" value="1"/>
</dbReference>
<dbReference type="Pfam" id="PF01571">
    <property type="entry name" value="GCV_T"/>
    <property type="match status" value="1"/>
</dbReference>
<dbReference type="Proteomes" id="UP001589862">
    <property type="component" value="Unassembled WGS sequence"/>
</dbReference>
<feature type="domain" description="FAD dependent oxidoreductase central" evidence="6">
    <location>
        <begin position="386"/>
        <end position="441"/>
    </location>
</feature>
<feature type="compositionally biased region" description="Low complexity" evidence="2">
    <location>
        <begin position="849"/>
        <end position="863"/>
    </location>
</feature>
<feature type="domain" description="Aminomethyltransferase C-terminal" evidence="5">
    <location>
        <begin position="759"/>
        <end position="835"/>
    </location>
</feature>
<dbReference type="Gene3D" id="3.30.9.10">
    <property type="entry name" value="D-Amino Acid Oxidase, subunit A, domain 2"/>
    <property type="match status" value="1"/>
</dbReference>
<dbReference type="InterPro" id="IPR032503">
    <property type="entry name" value="FAO_M"/>
</dbReference>
<evidence type="ECO:0000259" key="3">
    <source>
        <dbReference type="Pfam" id="PF01266"/>
    </source>
</evidence>
<reference evidence="7 8" key="1">
    <citation type="submission" date="2024-09" db="EMBL/GenBank/DDBJ databases">
        <authorList>
            <person name="Sun Q."/>
            <person name="Mori K."/>
        </authorList>
    </citation>
    <scope>NUCLEOTIDE SEQUENCE [LARGE SCALE GENOMIC DNA]</scope>
    <source>
        <strain evidence="7 8">NCAIM B.02604</strain>
    </source>
</reference>
<gene>
    <name evidence="7" type="ORF">ACFFFR_10385</name>
</gene>
<dbReference type="InterPro" id="IPR013977">
    <property type="entry name" value="GcvT_C"/>
</dbReference>
<organism evidence="7 8">
    <name type="scientific">Micrococcoides hystricis</name>
    <dbReference type="NCBI Taxonomy" id="1572761"/>
    <lineage>
        <taxon>Bacteria</taxon>
        <taxon>Bacillati</taxon>
        <taxon>Actinomycetota</taxon>
        <taxon>Actinomycetes</taxon>
        <taxon>Micrococcales</taxon>
        <taxon>Micrococcaceae</taxon>
        <taxon>Micrococcoides</taxon>
    </lineage>
</organism>
<evidence type="ECO:0000313" key="8">
    <source>
        <dbReference type="Proteomes" id="UP001589862"/>
    </source>
</evidence>
<evidence type="ECO:0000256" key="2">
    <source>
        <dbReference type="SAM" id="MobiDB-lite"/>
    </source>
</evidence>
<dbReference type="PANTHER" id="PTHR43757">
    <property type="entry name" value="AMINOMETHYLTRANSFERASE"/>
    <property type="match status" value="1"/>
</dbReference>
<comment type="caution">
    <text evidence="7">The sequence shown here is derived from an EMBL/GenBank/DDBJ whole genome shotgun (WGS) entry which is preliminary data.</text>
</comment>
<dbReference type="InterPro" id="IPR027266">
    <property type="entry name" value="TrmE/GcvT-like"/>
</dbReference>
<dbReference type="InterPro" id="IPR006222">
    <property type="entry name" value="GCVT_N"/>
</dbReference>
<evidence type="ECO:0000259" key="4">
    <source>
        <dbReference type="Pfam" id="PF01571"/>
    </source>
</evidence>
<dbReference type="InterPro" id="IPR036188">
    <property type="entry name" value="FAD/NAD-bd_sf"/>
</dbReference>
<dbReference type="InterPro" id="IPR028896">
    <property type="entry name" value="GcvT/YgfZ/DmdA"/>
</dbReference>
<feature type="region of interest" description="Disordered" evidence="2">
    <location>
        <begin position="845"/>
        <end position="872"/>
    </location>
</feature>
<proteinExistence type="inferred from homology"/>
<dbReference type="Pfam" id="PF16350">
    <property type="entry name" value="FAO_M"/>
    <property type="match status" value="1"/>
</dbReference>
<dbReference type="SUPFAM" id="SSF54373">
    <property type="entry name" value="FAD-linked reductases, C-terminal domain"/>
    <property type="match status" value="1"/>
</dbReference>
<feature type="domain" description="GCVT N-terminal" evidence="4">
    <location>
        <begin position="444"/>
        <end position="736"/>
    </location>
</feature>
<dbReference type="EMBL" id="JBHLUB010000032">
    <property type="protein sequence ID" value="MFC0582777.1"/>
    <property type="molecule type" value="Genomic_DNA"/>
</dbReference>